<evidence type="ECO:0000259" key="15">
    <source>
        <dbReference type="Pfam" id="PF05193"/>
    </source>
</evidence>
<gene>
    <name evidence="16" type="ORF">SCODWIG_01249</name>
</gene>
<evidence type="ECO:0000256" key="12">
    <source>
        <dbReference type="ARBA" id="ARBA00041778"/>
    </source>
</evidence>
<sequence>MLSASTRLQFVKQVARSYATKVSSKDGTGKISRVAVKVNAGSQYATKDGISHLLSRFNFQNTTNKSALRLVRESELLGGNFKSFVNRENIILEATFLKEDLPYFVNALGNVLYKTSFKEYELDEQVLPAAKHDLLVHNACPVRKAEDLLYNVTFRNGLGNPVYYDGVENITLEDIKSFADKVYVKDNIEVIGQGVNEGDLKRFVGESLLNSLPTAQSLAKTVPPKTFNGETRLRNIGDSVAAIAVPIAPSDFATYEVLAKYLSSPLSDLSSLIFKVKLDKYSTSGLFSLYVKAACPKTVSANIKKIVTELKAGKDISVAKNYAATQLALENQTSISPVQLNLDSVSNFQLGKFNYVAVGKVTQLPYADEL</sequence>
<evidence type="ECO:0000256" key="8">
    <source>
        <dbReference type="ARBA" id="ARBA00023136"/>
    </source>
</evidence>
<protein>
    <recommendedName>
        <fullName evidence="10">Cytochrome b-c1 complex subunit 2, mitochondrial</fullName>
    </recommendedName>
    <alternativeName>
        <fullName evidence="12">Complex III subunit 2</fullName>
    </alternativeName>
    <alternativeName>
        <fullName evidence="11">Core protein II</fullName>
    </alternativeName>
    <alternativeName>
        <fullName evidence="13">Ubiquinol-cytochrome-c reductase complex core protein 2</fullName>
    </alternativeName>
</protein>
<dbReference type="InterPro" id="IPR011249">
    <property type="entry name" value="Metalloenz_LuxS/M16"/>
</dbReference>
<dbReference type="AlphaFoldDB" id="A0A376B472"/>
<evidence type="ECO:0000256" key="1">
    <source>
        <dbReference type="ARBA" id="ARBA00004443"/>
    </source>
</evidence>
<keyword evidence="5" id="KW-0809">Transit peptide</keyword>
<keyword evidence="17" id="KW-1185">Reference proteome</keyword>
<feature type="domain" description="Peptidase M16 N-terminal" evidence="14">
    <location>
        <begin position="23"/>
        <end position="165"/>
    </location>
</feature>
<evidence type="ECO:0000256" key="6">
    <source>
        <dbReference type="ARBA" id="ARBA00022982"/>
    </source>
</evidence>
<dbReference type="EMBL" id="UFAJ01000151">
    <property type="protein sequence ID" value="SSD59488.1"/>
    <property type="molecule type" value="Genomic_DNA"/>
</dbReference>
<dbReference type="GO" id="GO:0005743">
    <property type="term" value="C:mitochondrial inner membrane"/>
    <property type="evidence" value="ECO:0007669"/>
    <property type="project" value="UniProtKB-SubCell"/>
</dbReference>
<evidence type="ECO:0000256" key="10">
    <source>
        <dbReference type="ARBA" id="ARBA00040751"/>
    </source>
</evidence>
<dbReference type="Gene3D" id="3.30.830.10">
    <property type="entry name" value="Metalloenzyme, LuxS/M16 peptidase-like"/>
    <property type="match status" value="2"/>
</dbReference>
<comment type="similarity">
    <text evidence="9">Belongs to the peptidase M16 family. UQCRC2/QCR2 subfamily.</text>
</comment>
<reference evidence="17" key="1">
    <citation type="submission" date="2018-06" db="EMBL/GenBank/DDBJ databases">
        <authorList>
            <person name="Guldener U."/>
        </authorList>
    </citation>
    <scope>NUCLEOTIDE SEQUENCE [LARGE SCALE GENOMIC DNA]</scope>
    <source>
        <strain evidence="17">UTAD17</strain>
    </source>
</reference>
<keyword evidence="3" id="KW-0679">Respiratory chain</keyword>
<evidence type="ECO:0000256" key="5">
    <source>
        <dbReference type="ARBA" id="ARBA00022946"/>
    </source>
</evidence>
<organism evidence="16 17">
    <name type="scientific">Saccharomycodes ludwigii</name>
    <dbReference type="NCBI Taxonomy" id="36035"/>
    <lineage>
        <taxon>Eukaryota</taxon>
        <taxon>Fungi</taxon>
        <taxon>Dikarya</taxon>
        <taxon>Ascomycota</taxon>
        <taxon>Saccharomycotina</taxon>
        <taxon>Saccharomycetes</taxon>
        <taxon>Saccharomycodales</taxon>
        <taxon>Saccharomycodaceae</taxon>
        <taxon>Saccharomycodes</taxon>
    </lineage>
</organism>
<dbReference type="PANTHER" id="PTHR11851:SF209">
    <property type="entry name" value="CYTOCHROME B-C1 COMPLEX SUBUNIT 2, MITOCHONDRIAL"/>
    <property type="match status" value="1"/>
</dbReference>
<evidence type="ECO:0000313" key="17">
    <source>
        <dbReference type="Proteomes" id="UP000262825"/>
    </source>
</evidence>
<dbReference type="FunFam" id="3.30.830.10:FF:000021">
    <property type="entry name" value="Cytochrome b-c1 complex subunit 2"/>
    <property type="match status" value="1"/>
</dbReference>
<keyword evidence="7" id="KW-0496">Mitochondrion</keyword>
<feature type="domain" description="Peptidase M16 C-terminal" evidence="15">
    <location>
        <begin position="169"/>
        <end position="312"/>
    </location>
</feature>
<evidence type="ECO:0000256" key="9">
    <source>
        <dbReference type="ARBA" id="ARBA00038146"/>
    </source>
</evidence>
<keyword evidence="8" id="KW-0472">Membrane</keyword>
<accession>A0A376B472</accession>
<evidence type="ECO:0000256" key="2">
    <source>
        <dbReference type="ARBA" id="ARBA00022448"/>
    </source>
</evidence>
<evidence type="ECO:0000256" key="3">
    <source>
        <dbReference type="ARBA" id="ARBA00022660"/>
    </source>
</evidence>
<dbReference type="GO" id="GO:0046872">
    <property type="term" value="F:metal ion binding"/>
    <property type="evidence" value="ECO:0007669"/>
    <property type="project" value="InterPro"/>
</dbReference>
<keyword evidence="4" id="KW-0999">Mitochondrion inner membrane</keyword>
<evidence type="ECO:0000256" key="11">
    <source>
        <dbReference type="ARBA" id="ARBA00041372"/>
    </source>
</evidence>
<evidence type="ECO:0000313" key="16">
    <source>
        <dbReference type="EMBL" id="SSD59488.1"/>
    </source>
</evidence>
<keyword evidence="6" id="KW-0249">Electron transport</keyword>
<proteinExistence type="inferred from homology"/>
<evidence type="ECO:0000256" key="4">
    <source>
        <dbReference type="ARBA" id="ARBA00022792"/>
    </source>
</evidence>
<comment type="subcellular location">
    <subcellularLocation>
        <location evidence="1">Mitochondrion inner membrane</location>
        <topology evidence="1">Peripheral membrane protein</topology>
        <orientation evidence="1">Matrix side</orientation>
    </subcellularLocation>
</comment>
<dbReference type="Pfam" id="PF05193">
    <property type="entry name" value="Peptidase_M16_C"/>
    <property type="match status" value="1"/>
</dbReference>
<keyword evidence="2" id="KW-0813">Transport</keyword>
<dbReference type="VEuPathDB" id="FungiDB:SCODWIG_01249"/>
<dbReference type="PANTHER" id="PTHR11851">
    <property type="entry name" value="METALLOPROTEASE"/>
    <property type="match status" value="1"/>
</dbReference>
<evidence type="ECO:0000259" key="14">
    <source>
        <dbReference type="Pfam" id="PF00675"/>
    </source>
</evidence>
<evidence type="ECO:0000256" key="13">
    <source>
        <dbReference type="ARBA" id="ARBA00042707"/>
    </source>
</evidence>
<dbReference type="SUPFAM" id="SSF63411">
    <property type="entry name" value="LuxS/MPP-like metallohydrolase"/>
    <property type="match status" value="2"/>
</dbReference>
<dbReference type="InterPro" id="IPR007863">
    <property type="entry name" value="Peptidase_M16_C"/>
</dbReference>
<dbReference type="InterPro" id="IPR011765">
    <property type="entry name" value="Pept_M16_N"/>
</dbReference>
<dbReference type="InterPro" id="IPR050361">
    <property type="entry name" value="MPP/UQCRC_Complex"/>
</dbReference>
<dbReference type="Proteomes" id="UP000262825">
    <property type="component" value="Unassembled WGS sequence"/>
</dbReference>
<dbReference type="Pfam" id="PF00675">
    <property type="entry name" value="Peptidase_M16"/>
    <property type="match status" value="1"/>
</dbReference>
<name>A0A376B472_9ASCO</name>
<evidence type="ECO:0000256" key="7">
    <source>
        <dbReference type="ARBA" id="ARBA00023128"/>
    </source>
</evidence>